<accession>A0A1G6G5T0</accession>
<evidence type="ECO:0000259" key="2">
    <source>
        <dbReference type="Pfam" id="PF04773"/>
    </source>
</evidence>
<feature type="domain" description="FecR protein" evidence="2">
    <location>
        <begin position="115"/>
        <end position="209"/>
    </location>
</feature>
<gene>
    <name evidence="4" type="ORF">SAMN05192581_102041</name>
</gene>
<dbReference type="Gene3D" id="2.60.120.1440">
    <property type="match status" value="1"/>
</dbReference>
<dbReference type="RefSeq" id="WP_074558263.1">
    <property type="nucleotide sequence ID" value="NZ_CAKJYX010000005.1"/>
</dbReference>
<evidence type="ECO:0000313" key="5">
    <source>
        <dbReference type="Proteomes" id="UP000183670"/>
    </source>
</evidence>
<dbReference type="Pfam" id="PF16344">
    <property type="entry name" value="FecR_C"/>
    <property type="match status" value="1"/>
</dbReference>
<organism evidence="4 5">
    <name type="scientific">Bacteroides ovatus</name>
    <dbReference type="NCBI Taxonomy" id="28116"/>
    <lineage>
        <taxon>Bacteria</taxon>
        <taxon>Pseudomonadati</taxon>
        <taxon>Bacteroidota</taxon>
        <taxon>Bacteroidia</taxon>
        <taxon>Bacteroidales</taxon>
        <taxon>Bacteroidaceae</taxon>
        <taxon>Bacteroides</taxon>
    </lineage>
</organism>
<dbReference type="PIRSF" id="PIRSF018266">
    <property type="entry name" value="FecR"/>
    <property type="match status" value="1"/>
</dbReference>
<evidence type="ECO:0000256" key="1">
    <source>
        <dbReference type="SAM" id="Phobius"/>
    </source>
</evidence>
<proteinExistence type="predicted"/>
<feature type="transmembrane region" description="Helical" evidence="1">
    <location>
        <begin position="81"/>
        <end position="102"/>
    </location>
</feature>
<dbReference type="FunFam" id="2.60.120.1440:FF:000001">
    <property type="entry name" value="Putative anti-sigma factor"/>
    <property type="match status" value="1"/>
</dbReference>
<feature type="domain" description="Protein FecR C-terminal" evidence="3">
    <location>
        <begin position="258"/>
        <end position="323"/>
    </location>
</feature>
<dbReference type="GO" id="GO:0016989">
    <property type="term" value="F:sigma factor antagonist activity"/>
    <property type="evidence" value="ECO:0007669"/>
    <property type="project" value="TreeGrafter"/>
</dbReference>
<protein>
    <submittedName>
        <fullName evidence="4">FecR family protein</fullName>
    </submittedName>
</protein>
<dbReference type="InterPro" id="IPR012373">
    <property type="entry name" value="Ferrdict_sens_TM"/>
</dbReference>
<dbReference type="Proteomes" id="UP000183670">
    <property type="component" value="Unassembled WGS sequence"/>
</dbReference>
<name>A0A1G6G5T0_BACOV</name>
<keyword evidence="1" id="KW-0812">Transmembrane</keyword>
<reference evidence="4 5" key="1">
    <citation type="submission" date="2016-10" db="EMBL/GenBank/DDBJ databases">
        <authorList>
            <person name="de Groot N.N."/>
        </authorList>
    </citation>
    <scope>NUCLEOTIDE SEQUENCE [LARGE SCALE GENOMIC DNA]</scope>
    <source>
        <strain evidence="4 5">NLAE-zl-C500</strain>
    </source>
</reference>
<dbReference type="InterPro" id="IPR032508">
    <property type="entry name" value="FecR_C"/>
</dbReference>
<dbReference type="Gene3D" id="3.55.50.30">
    <property type="match status" value="1"/>
</dbReference>
<evidence type="ECO:0000259" key="3">
    <source>
        <dbReference type="Pfam" id="PF16344"/>
    </source>
</evidence>
<dbReference type="AlphaFoldDB" id="A0A1G6G5T0"/>
<dbReference type="EMBL" id="FMYE01000020">
    <property type="protein sequence ID" value="SDB77340.1"/>
    <property type="molecule type" value="Genomic_DNA"/>
</dbReference>
<evidence type="ECO:0000313" key="4">
    <source>
        <dbReference type="EMBL" id="SDB77340.1"/>
    </source>
</evidence>
<keyword evidence="1" id="KW-1133">Transmembrane helix</keyword>
<dbReference type="InterPro" id="IPR006860">
    <property type="entry name" value="FecR"/>
</dbReference>
<dbReference type="PANTHER" id="PTHR30273:SF2">
    <property type="entry name" value="PROTEIN FECR"/>
    <property type="match status" value="1"/>
</dbReference>
<keyword evidence="1" id="KW-0472">Membrane</keyword>
<dbReference type="Pfam" id="PF04773">
    <property type="entry name" value="FecR"/>
    <property type="match status" value="1"/>
</dbReference>
<dbReference type="PANTHER" id="PTHR30273">
    <property type="entry name" value="PERIPLASMIC SIGNAL SENSOR AND SIGMA FACTOR ACTIVATOR FECR-RELATED"/>
    <property type="match status" value="1"/>
</dbReference>
<sequence length="329" mass="37804">MISDIENSLLVKYLKNELNEEESQKVIGWLEKNKENQEFLFGLKDLYMLGRWEELSRKADTTHGWEKLSGSIRKQRQSKNVFRSCLKYAAILIVFFSMGYGYKAYFHQSSSIMNTIITAEGERTTVILDDGTKVKLNQNSKLVYPGTFNGKNRKVALSGEAYFEVLHDEKSPFLVDAGVYTVKVLGTKFNVEAYPGDICSYTSLKEGKVQILENETEDEHILSELRPGTQLVYNTQTGQCQLNQVDIEEIGDWMRGQIVVKHKTLQELIDILKQKYEYSFELQTDSISNIVYNIVLEQESLEEILNDITVITPQVHYSINHGTRTVIIR</sequence>